<feature type="compositionally biased region" description="Basic and acidic residues" evidence="1">
    <location>
        <begin position="115"/>
        <end position="127"/>
    </location>
</feature>
<proteinExistence type="predicted"/>
<feature type="region of interest" description="Disordered" evidence="1">
    <location>
        <begin position="17"/>
        <end position="40"/>
    </location>
</feature>
<name>A0ABQ3T0G2_9ACTN</name>
<keyword evidence="3" id="KW-1185">Reference proteome</keyword>
<gene>
    <name evidence="2" type="ORF">Snoj_78050</name>
</gene>
<dbReference type="Proteomes" id="UP000613974">
    <property type="component" value="Unassembled WGS sequence"/>
</dbReference>
<evidence type="ECO:0000313" key="3">
    <source>
        <dbReference type="Proteomes" id="UP000613974"/>
    </source>
</evidence>
<feature type="region of interest" description="Disordered" evidence="1">
    <location>
        <begin position="80"/>
        <end position="127"/>
    </location>
</feature>
<evidence type="ECO:0000256" key="1">
    <source>
        <dbReference type="SAM" id="MobiDB-lite"/>
    </source>
</evidence>
<sequence length="127" mass="13162">MVTLPIRRTGQVRFYPVGAPQNEAGAYGGDHAVRARDGRDPVEPLPLTEIPALVLSEVLRDVDLFVGVAGVGNDPAGSAAELLGNVEGPAPGRTGDGAETDGRSPAQRLAAGEARQGRAVREARREG</sequence>
<accession>A0ABQ3T0G2</accession>
<reference evidence="3" key="1">
    <citation type="submission" date="2023-07" db="EMBL/GenBank/DDBJ databases">
        <title>Whole genome shotgun sequence of Streptomyces nojiriensis NBRC 13794.</title>
        <authorList>
            <person name="Komaki H."/>
            <person name="Tamura T."/>
        </authorList>
    </citation>
    <scope>NUCLEOTIDE SEQUENCE [LARGE SCALE GENOMIC DNA]</scope>
    <source>
        <strain evidence="3">NBRC 13794</strain>
    </source>
</reference>
<evidence type="ECO:0000313" key="2">
    <source>
        <dbReference type="EMBL" id="GHI73887.1"/>
    </source>
</evidence>
<organism evidence="2 3">
    <name type="scientific">Streptomyces nojiriensis</name>
    <dbReference type="NCBI Taxonomy" id="66374"/>
    <lineage>
        <taxon>Bacteria</taxon>
        <taxon>Bacillati</taxon>
        <taxon>Actinomycetota</taxon>
        <taxon>Actinomycetes</taxon>
        <taxon>Kitasatosporales</taxon>
        <taxon>Streptomycetaceae</taxon>
        <taxon>Streptomyces</taxon>
    </lineage>
</organism>
<feature type="compositionally biased region" description="Basic and acidic residues" evidence="1">
    <location>
        <begin position="31"/>
        <end position="40"/>
    </location>
</feature>
<dbReference type="EMBL" id="BNEC01000005">
    <property type="protein sequence ID" value="GHI73887.1"/>
    <property type="molecule type" value="Genomic_DNA"/>
</dbReference>
<comment type="caution">
    <text evidence="2">The sequence shown here is derived from an EMBL/GenBank/DDBJ whole genome shotgun (WGS) entry which is preliminary data.</text>
</comment>
<protein>
    <submittedName>
        <fullName evidence="2">Uncharacterized protein</fullName>
    </submittedName>
</protein>